<feature type="transmembrane region" description="Helical" evidence="1">
    <location>
        <begin position="178"/>
        <end position="197"/>
    </location>
</feature>
<dbReference type="Pfam" id="PF04403">
    <property type="entry name" value="PqiA"/>
    <property type="match status" value="1"/>
</dbReference>
<dbReference type="EMBL" id="BDCO01000002">
    <property type="protein sequence ID" value="GAT31732.1"/>
    <property type="molecule type" value="Genomic_DNA"/>
</dbReference>
<dbReference type="AlphaFoldDB" id="A0A146G2L7"/>
<dbReference type="STRING" id="690879.TSACC_2126"/>
<dbReference type="InParanoid" id="A0A146G2L7"/>
<accession>A0A146G2L7</accession>
<sequence length="210" mass="22730">MRPRTTSPDKEAGWLSCRTCGVSIRERVLKRGESLRCKRCGEVVMIHRTDDSFHASCALGMTGVCMALLANVYPIMTFAVAGNTQSNLIITGGQKLIDQGYWPISVLVIFCAIAAPALYFASVAYVSACCLGWKLPAGRFALHVAGFMESWSLIPVFAIACVVAVVKLDMIGTVAWKVGIGWIVLLAAVSLGLSRVFDEDSAERRLEGRP</sequence>
<keyword evidence="3" id="KW-1185">Reference proteome</keyword>
<protein>
    <submittedName>
        <fullName evidence="2">Paraquat-inducible protein A</fullName>
    </submittedName>
</protein>
<name>A0A146G2L7_TERSA</name>
<reference evidence="3" key="1">
    <citation type="journal article" date="2017" name="Genome Announc.">
        <title>Draft Genome Sequence of Terrimicrobium sacchariphilum NM-5T, a Facultative Anaerobic Soil Bacterium of the Class Spartobacteria.</title>
        <authorList>
            <person name="Qiu Y.L."/>
            <person name="Tourlousse D.M."/>
            <person name="Matsuura N."/>
            <person name="Ohashi A."/>
            <person name="Sekiguchi Y."/>
        </authorList>
    </citation>
    <scope>NUCLEOTIDE SEQUENCE [LARGE SCALE GENOMIC DNA]</scope>
    <source>
        <strain evidence="3">NM-5</strain>
    </source>
</reference>
<proteinExistence type="predicted"/>
<evidence type="ECO:0000313" key="3">
    <source>
        <dbReference type="Proteomes" id="UP000076023"/>
    </source>
</evidence>
<dbReference type="InterPro" id="IPR007498">
    <property type="entry name" value="PqiA-like"/>
</dbReference>
<evidence type="ECO:0000313" key="2">
    <source>
        <dbReference type="EMBL" id="GAT31732.1"/>
    </source>
</evidence>
<organism evidence="2 3">
    <name type="scientific">Terrimicrobium sacchariphilum</name>
    <dbReference type="NCBI Taxonomy" id="690879"/>
    <lineage>
        <taxon>Bacteria</taxon>
        <taxon>Pseudomonadati</taxon>
        <taxon>Verrucomicrobiota</taxon>
        <taxon>Terrimicrobiia</taxon>
        <taxon>Terrimicrobiales</taxon>
        <taxon>Terrimicrobiaceae</taxon>
        <taxon>Terrimicrobium</taxon>
    </lineage>
</organism>
<comment type="caution">
    <text evidence="2">The sequence shown here is derived from an EMBL/GenBank/DDBJ whole genome shotgun (WGS) entry which is preliminary data.</text>
</comment>
<dbReference type="OrthoDB" id="9800207at2"/>
<dbReference type="RefSeq" id="WP_075077617.1">
    <property type="nucleotide sequence ID" value="NZ_BDCO01000002.1"/>
</dbReference>
<evidence type="ECO:0000256" key="1">
    <source>
        <dbReference type="SAM" id="Phobius"/>
    </source>
</evidence>
<keyword evidence="1" id="KW-0472">Membrane</keyword>
<feature type="transmembrane region" description="Helical" evidence="1">
    <location>
        <begin position="140"/>
        <end position="166"/>
    </location>
</feature>
<gene>
    <name evidence="2" type="ORF">TSACC_2126</name>
</gene>
<dbReference type="Proteomes" id="UP000076023">
    <property type="component" value="Unassembled WGS sequence"/>
</dbReference>
<feature type="transmembrane region" description="Helical" evidence="1">
    <location>
        <begin position="57"/>
        <end position="81"/>
    </location>
</feature>
<keyword evidence="1" id="KW-0812">Transmembrane</keyword>
<keyword evidence="1" id="KW-1133">Transmembrane helix</keyword>
<feature type="transmembrane region" description="Helical" evidence="1">
    <location>
        <begin position="101"/>
        <end position="128"/>
    </location>
</feature>